<dbReference type="EMBL" id="CM000843">
    <property type="protein sequence ID" value="KRH31950.1"/>
    <property type="molecule type" value="Genomic_DNA"/>
</dbReference>
<reference evidence="1 2" key="1">
    <citation type="journal article" date="2010" name="Nature">
        <title>Genome sequence of the palaeopolyploid soybean.</title>
        <authorList>
            <person name="Schmutz J."/>
            <person name="Cannon S.B."/>
            <person name="Schlueter J."/>
            <person name="Ma J."/>
            <person name="Mitros T."/>
            <person name="Nelson W."/>
            <person name="Hyten D.L."/>
            <person name="Song Q."/>
            <person name="Thelen J.J."/>
            <person name="Cheng J."/>
            <person name="Xu D."/>
            <person name="Hellsten U."/>
            <person name="May G.D."/>
            <person name="Yu Y."/>
            <person name="Sakurai T."/>
            <person name="Umezawa T."/>
            <person name="Bhattacharyya M.K."/>
            <person name="Sandhu D."/>
            <person name="Valliyodan B."/>
            <person name="Lindquist E."/>
            <person name="Peto M."/>
            <person name="Grant D."/>
            <person name="Shu S."/>
            <person name="Goodstein D."/>
            <person name="Barry K."/>
            <person name="Futrell-Griggs M."/>
            <person name="Abernathy B."/>
            <person name="Du J."/>
            <person name="Tian Z."/>
            <person name="Zhu L."/>
            <person name="Gill N."/>
            <person name="Joshi T."/>
            <person name="Libault M."/>
            <person name="Sethuraman A."/>
            <person name="Zhang X.-C."/>
            <person name="Shinozaki K."/>
            <person name="Nguyen H.T."/>
            <person name="Wing R.A."/>
            <person name="Cregan P."/>
            <person name="Specht J."/>
            <person name="Grimwood J."/>
            <person name="Rokhsar D."/>
            <person name="Stacey G."/>
            <person name="Shoemaker R.C."/>
            <person name="Jackson S.A."/>
        </authorList>
    </citation>
    <scope>NUCLEOTIDE SEQUENCE [LARGE SCALE GENOMIC DNA]</scope>
    <source>
        <strain evidence="2">cv. Williams 82</strain>
        <tissue evidence="1">Callus</tissue>
    </source>
</reference>
<protein>
    <submittedName>
        <fullName evidence="1 2">Uncharacterized protein</fullName>
    </submittedName>
</protein>
<proteinExistence type="predicted"/>
<dbReference type="EMBL" id="CM000843">
    <property type="protein sequence ID" value="KRH31951.1"/>
    <property type="molecule type" value="Genomic_DNA"/>
</dbReference>
<sequence length="189" mass="22315">MPCLRTVFKRLGFPPIELDNPHVPLPRRHVDRRPPLGVHRIHFQLLAVVAVALQLKLHRVDSVHCRGLVKNRFVDFAAGGFQKLHRLEAPNPNCERHEGFRRRAANPRRRRRCRIPWRRGGRRGRRGGRVWRIVGGGVRRWPFGWGAWWLGRLWRREGRREGVDQRAERVVVCKKQKRVGELWRRVCGG</sequence>
<evidence type="ECO:0000313" key="3">
    <source>
        <dbReference type="Proteomes" id="UP000008827"/>
    </source>
</evidence>
<dbReference type="EnsemblPlants" id="KRH31952">
    <property type="protein sequence ID" value="KRH31952"/>
    <property type="gene ID" value="GLYMA_10G022800"/>
</dbReference>
<dbReference type="EnsemblPlants" id="KRH31951">
    <property type="protein sequence ID" value="KRH31951"/>
    <property type="gene ID" value="GLYMA_10G022800"/>
</dbReference>
<gene>
    <name evidence="2" type="primary">LOC102668323</name>
    <name evidence="1" type="ORF">GLYMA_10G022800</name>
</gene>
<evidence type="ECO:0000313" key="2">
    <source>
        <dbReference type="EnsemblPlants" id="KRH31950"/>
    </source>
</evidence>
<dbReference type="OrthoDB" id="10554782at2759"/>
<dbReference type="EMBL" id="CM000843">
    <property type="protein sequence ID" value="KRH31952.1"/>
    <property type="molecule type" value="Genomic_DNA"/>
</dbReference>
<dbReference type="KEGG" id="gmx:102668323"/>
<evidence type="ECO:0000313" key="1">
    <source>
        <dbReference type="EMBL" id="KRH31951.1"/>
    </source>
</evidence>
<dbReference type="HOGENOM" id="CLU_1436774_0_0_1"/>
<dbReference type="AlphaFoldDB" id="K7LGZ5"/>
<dbReference type="Gramene" id="KRH31952">
    <property type="protein sequence ID" value="KRH31952"/>
    <property type="gene ID" value="GLYMA_10G022800"/>
</dbReference>
<reference evidence="1" key="3">
    <citation type="submission" date="2018-07" db="EMBL/GenBank/DDBJ databases">
        <title>WGS assembly of Glycine max.</title>
        <authorList>
            <person name="Schmutz J."/>
            <person name="Cannon S."/>
            <person name="Schlueter J."/>
            <person name="Ma J."/>
            <person name="Mitros T."/>
            <person name="Nelson W."/>
            <person name="Hyten D."/>
            <person name="Song Q."/>
            <person name="Thelen J."/>
            <person name="Cheng J."/>
            <person name="Xu D."/>
            <person name="Hellsten U."/>
            <person name="May G."/>
            <person name="Yu Y."/>
            <person name="Sakurai T."/>
            <person name="Umezawa T."/>
            <person name="Bhattacharyya M."/>
            <person name="Sandhu D."/>
            <person name="Valliyodan B."/>
            <person name="Lindquist E."/>
            <person name="Peto M."/>
            <person name="Grant D."/>
            <person name="Shu S."/>
            <person name="Goodstein D."/>
            <person name="Barry K."/>
            <person name="Futrell-Griggs M."/>
            <person name="Abernathy B."/>
            <person name="Du J."/>
            <person name="Tian Z."/>
            <person name="Zhu L."/>
            <person name="Gill N."/>
            <person name="Joshi T."/>
            <person name="Libault M."/>
            <person name="Sethuraman A."/>
            <person name="Zhang X."/>
            <person name="Shinozaki K."/>
            <person name="Nguyen H."/>
            <person name="Wing R."/>
            <person name="Cregan P."/>
            <person name="Specht J."/>
            <person name="Grimwood J."/>
            <person name="Rokhsar D."/>
            <person name="Stacey G."/>
            <person name="Shoemaker R."/>
            <person name="Jackson S."/>
        </authorList>
    </citation>
    <scope>NUCLEOTIDE SEQUENCE</scope>
    <source>
        <tissue evidence="1">Callus</tissue>
    </source>
</reference>
<organism evidence="1">
    <name type="scientific">Glycine max</name>
    <name type="common">Soybean</name>
    <name type="synonym">Glycine hispida</name>
    <dbReference type="NCBI Taxonomy" id="3847"/>
    <lineage>
        <taxon>Eukaryota</taxon>
        <taxon>Viridiplantae</taxon>
        <taxon>Streptophyta</taxon>
        <taxon>Embryophyta</taxon>
        <taxon>Tracheophyta</taxon>
        <taxon>Spermatophyta</taxon>
        <taxon>Magnoliopsida</taxon>
        <taxon>eudicotyledons</taxon>
        <taxon>Gunneridae</taxon>
        <taxon>Pentapetalae</taxon>
        <taxon>rosids</taxon>
        <taxon>fabids</taxon>
        <taxon>Fabales</taxon>
        <taxon>Fabaceae</taxon>
        <taxon>Papilionoideae</taxon>
        <taxon>50 kb inversion clade</taxon>
        <taxon>NPAAA clade</taxon>
        <taxon>indigoferoid/millettioid clade</taxon>
        <taxon>Phaseoleae</taxon>
        <taxon>Glycine</taxon>
        <taxon>Glycine subgen. Soja</taxon>
    </lineage>
</organism>
<reference evidence="2" key="2">
    <citation type="submission" date="2018-02" db="UniProtKB">
        <authorList>
            <consortium name="EnsemblPlants"/>
        </authorList>
    </citation>
    <scope>IDENTIFICATION</scope>
    <source>
        <strain evidence="2">Williams 82</strain>
    </source>
</reference>
<dbReference type="GeneID" id="102668323"/>
<dbReference type="EnsemblPlants" id="KRH31950">
    <property type="protein sequence ID" value="KRH31950"/>
    <property type="gene ID" value="GLYMA_10G022800"/>
</dbReference>
<dbReference type="Gramene" id="KRH31951">
    <property type="protein sequence ID" value="KRH31951"/>
    <property type="gene ID" value="GLYMA_10G022800"/>
</dbReference>
<accession>K7LGZ5</accession>
<dbReference type="PaxDb" id="3847-GLYMA10G02775.1"/>
<dbReference type="RefSeq" id="XP_006588610.1">
    <property type="nucleotide sequence ID" value="XM_006588547.4"/>
</dbReference>
<keyword evidence="3" id="KW-1185">Reference proteome</keyword>
<dbReference type="RefSeq" id="XP_006588612.1">
    <property type="nucleotide sequence ID" value="XM_006588549.4"/>
</dbReference>
<dbReference type="Proteomes" id="UP000008827">
    <property type="component" value="Chromosome 10"/>
</dbReference>
<name>K7LGZ5_SOYBN</name>
<dbReference type="RefSeq" id="XP_006588611.1">
    <property type="nucleotide sequence ID" value="XM_006588548.4"/>
</dbReference>
<dbReference type="Gramene" id="KRH31950">
    <property type="protein sequence ID" value="KRH31950"/>
    <property type="gene ID" value="GLYMA_10G022800"/>
</dbReference>